<feature type="binding site" description="axial binding residue" evidence="8">
    <location>
        <position position="464"/>
    </location>
    <ligand>
        <name>heme</name>
        <dbReference type="ChEBI" id="CHEBI:30413"/>
    </ligand>
    <ligandPart>
        <name>Fe</name>
        <dbReference type="ChEBI" id="CHEBI:18248"/>
    </ligandPart>
</feature>
<evidence type="ECO:0000313" key="11">
    <source>
        <dbReference type="EMBL" id="OAQ73048.1"/>
    </source>
</evidence>
<dbReference type="PRINTS" id="PR00385">
    <property type="entry name" value="P450"/>
</dbReference>
<dbReference type="KEGG" id="pchm:VFPPC_00857"/>
<dbReference type="PANTHER" id="PTHR24305">
    <property type="entry name" value="CYTOCHROME P450"/>
    <property type="match status" value="1"/>
</dbReference>
<dbReference type="Proteomes" id="UP000078397">
    <property type="component" value="Unassembled WGS sequence"/>
</dbReference>
<dbReference type="InterPro" id="IPR036396">
    <property type="entry name" value="Cyt_P450_sf"/>
</dbReference>
<comment type="cofactor">
    <cofactor evidence="1 8">
        <name>heme</name>
        <dbReference type="ChEBI" id="CHEBI:30413"/>
    </cofactor>
</comment>
<comment type="caution">
    <text evidence="11">The sequence shown here is derived from an EMBL/GenBank/DDBJ whole genome shotgun (WGS) entry which is preliminary data.</text>
</comment>
<evidence type="ECO:0000256" key="5">
    <source>
        <dbReference type="ARBA" id="ARBA00023002"/>
    </source>
</evidence>
<dbReference type="GO" id="GO:0005506">
    <property type="term" value="F:iron ion binding"/>
    <property type="evidence" value="ECO:0007669"/>
    <property type="project" value="InterPro"/>
</dbReference>
<dbReference type="GO" id="GO:0020037">
    <property type="term" value="F:heme binding"/>
    <property type="evidence" value="ECO:0007669"/>
    <property type="project" value="InterPro"/>
</dbReference>
<dbReference type="InterPro" id="IPR017972">
    <property type="entry name" value="Cyt_P450_CS"/>
</dbReference>
<dbReference type="InterPro" id="IPR050121">
    <property type="entry name" value="Cytochrome_P450_monoxygenase"/>
</dbReference>
<dbReference type="OrthoDB" id="10029320at2759"/>
<evidence type="ECO:0000256" key="8">
    <source>
        <dbReference type="PIRSR" id="PIRSR602401-1"/>
    </source>
</evidence>
<accession>A0A179G6B5</accession>
<evidence type="ECO:0000256" key="7">
    <source>
        <dbReference type="ARBA" id="ARBA00023033"/>
    </source>
</evidence>
<sequence length="538" mass="60416">MANWPITTIALTVTLLLVFQFSIRLYRQRRFFKDLPGPPHSFIWGHLPIMGSISALFPPNNHPQAYLTELSRRYNLPSLYYLDLWPIAPSQVVLSDPSLLEQVTVAKPLPQHQLSDDFLAPITGRNTIATANGAIWKDLHRAMVPAFSWSHIRSLTGVVVQECQLFREALDNLSNTGEVFSMEELGSKLTFDVIARVVFNVRLYAQTTGSVWLRDLREMIRLADGATDISVQFNPVARVRLWWKRRQVLGRLDPSIRAQVRERFALLKSEGVVPRKNDPDSILDLMLREKVASGLGLALHKSELSAEDEAMLVTNIKALLIGGQGTTTDSLCFIYMLLSKHPNVVQTLREEHTSLLQTHPLTISTLLTSPEKLQSLPYTEAVIKEALRLFPVGFGVRGASTGATLPFQGRDLPIDNDLGIVLNGHDVHYNEEYFPDPTAFKPERWLGDIPKSYFRTFGRGLRACLGQNLAVNELKIILVMTVRDFVFECVVEANERARCAHTDLDLVFGDAVFQELGLEAKPRGGMKMRVRRVGEGGV</sequence>
<dbReference type="SUPFAM" id="SSF48264">
    <property type="entry name" value="Cytochrome P450"/>
    <property type="match status" value="1"/>
</dbReference>
<dbReference type="PROSITE" id="PS00086">
    <property type="entry name" value="CYTOCHROME_P450"/>
    <property type="match status" value="1"/>
</dbReference>
<dbReference type="GO" id="GO:0016705">
    <property type="term" value="F:oxidoreductase activity, acting on paired donors, with incorporation or reduction of molecular oxygen"/>
    <property type="evidence" value="ECO:0007669"/>
    <property type="project" value="InterPro"/>
</dbReference>
<dbReference type="PANTHER" id="PTHR24305:SF107">
    <property type="entry name" value="P450, PUTATIVE (EUROFUNG)-RELATED"/>
    <property type="match status" value="1"/>
</dbReference>
<reference evidence="11 12" key="1">
    <citation type="journal article" date="2016" name="PLoS Pathog.">
        <title>Biosynthesis of antibiotic leucinostatins in bio-control fungus Purpureocillium lilacinum and their inhibition on phytophthora revealed by genome mining.</title>
        <authorList>
            <person name="Wang G."/>
            <person name="Liu Z."/>
            <person name="Lin R."/>
            <person name="Li E."/>
            <person name="Mao Z."/>
            <person name="Ling J."/>
            <person name="Yang Y."/>
            <person name="Yin W.B."/>
            <person name="Xie B."/>
        </authorList>
    </citation>
    <scope>NUCLEOTIDE SEQUENCE [LARGE SCALE GENOMIC DNA]</scope>
    <source>
        <strain evidence="11">170</strain>
    </source>
</reference>
<dbReference type="PRINTS" id="PR00463">
    <property type="entry name" value="EP450I"/>
</dbReference>
<dbReference type="Gene3D" id="1.10.630.10">
    <property type="entry name" value="Cytochrome P450"/>
    <property type="match status" value="1"/>
</dbReference>
<keyword evidence="10" id="KW-1133">Transmembrane helix</keyword>
<comment type="pathway">
    <text evidence="2">Secondary metabolite biosynthesis.</text>
</comment>
<evidence type="ECO:0000313" key="12">
    <source>
        <dbReference type="Proteomes" id="UP000078397"/>
    </source>
</evidence>
<comment type="similarity">
    <text evidence="9">Belongs to the cytochrome P450 family.</text>
</comment>
<dbReference type="GO" id="GO:0004497">
    <property type="term" value="F:monooxygenase activity"/>
    <property type="evidence" value="ECO:0007669"/>
    <property type="project" value="UniProtKB-KW"/>
</dbReference>
<dbReference type="Pfam" id="PF00067">
    <property type="entry name" value="p450"/>
    <property type="match status" value="1"/>
</dbReference>
<gene>
    <name evidence="11" type="ORF">VFPPC_00857</name>
</gene>
<organism evidence="11 12">
    <name type="scientific">Pochonia chlamydosporia 170</name>
    <dbReference type="NCBI Taxonomy" id="1380566"/>
    <lineage>
        <taxon>Eukaryota</taxon>
        <taxon>Fungi</taxon>
        <taxon>Dikarya</taxon>
        <taxon>Ascomycota</taxon>
        <taxon>Pezizomycotina</taxon>
        <taxon>Sordariomycetes</taxon>
        <taxon>Hypocreomycetidae</taxon>
        <taxon>Hypocreales</taxon>
        <taxon>Clavicipitaceae</taxon>
        <taxon>Pochonia</taxon>
    </lineage>
</organism>
<evidence type="ECO:0000256" key="4">
    <source>
        <dbReference type="ARBA" id="ARBA00022723"/>
    </source>
</evidence>
<name>A0A179G6B5_METCM</name>
<evidence type="ECO:0000256" key="9">
    <source>
        <dbReference type="RuleBase" id="RU000461"/>
    </source>
</evidence>
<keyword evidence="3 8" id="KW-0349">Heme</keyword>
<keyword evidence="5 9" id="KW-0560">Oxidoreductase</keyword>
<dbReference type="GeneID" id="28844788"/>
<keyword evidence="10" id="KW-0472">Membrane</keyword>
<evidence type="ECO:0000256" key="2">
    <source>
        <dbReference type="ARBA" id="ARBA00005179"/>
    </source>
</evidence>
<dbReference type="InterPro" id="IPR002401">
    <property type="entry name" value="Cyt_P450_E_grp-I"/>
</dbReference>
<dbReference type="AlphaFoldDB" id="A0A179G6B5"/>
<proteinExistence type="inferred from homology"/>
<keyword evidence="6 8" id="KW-0408">Iron</keyword>
<dbReference type="STRING" id="1380566.A0A179G6B5"/>
<keyword evidence="7 9" id="KW-0503">Monooxygenase</keyword>
<feature type="transmembrane region" description="Helical" evidence="10">
    <location>
        <begin position="6"/>
        <end position="26"/>
    </location>
</feature>
<evidence type="ECO:0000256" key="10">
    <source>
        <dbReference type="SAM" id="Phobius"/>
    </source>
</evidence>
<keyword evidence="4 8" id="KW-0479">Metal-binding</keyword>
<dbReference type="EMBL" id="LSBJ02000001">
    <property type="protein sequence ID" value="OAQ73048.1"/>
    <property type="molecule type" value="Genomic_DNA"/>
</dbReference>
<keyword evidence="12" id="KW-1185">Reference proteome</keyword>
<evidence type="ECO:0000256" key="3">
    <source>
        <dbReference type="ARBA" id="ARBA00022617"/>
    </source>
</evidence>
<protein>
    <submittedName>
        <fullName evidence="11">Cytochrome P450</fullName>
    </submittedName>
</protein>
<evidence type="ECO:0000256" key="6">
    <source>
        <dbReference type="ARBA" id="ARBA00023004"/>
    </source>
</evidence>
<evidence type="ECO:0000256" key="1">
    <source>
        <dbReference type="ARBA" id="ARBA00001971"/>
    </source>
</evidence>
<dbReference type="InterPro" id="IPR001128">
    <property type="entry name" value="Cyt_P450"/>
</dbReference>
<dbReference type="RefSeq" id="XP_018149131.1">
    <property type="nucleotide sequence ID" value="XM_018280794.1"/>
</dbReference>
<keyword evidence="10" id="KW-0812">Transmembrane</keyword>